<dbReference type="InterPro" id="IPR006043">
    <property type="entry name" value="NCS2"/>
</dbReference>
<comment type="caution">
    <text evidence="7">The sequence shown here is derived from an EMBL/GenBank/DDBJ whole genome shotgun (WGS) entry which is preliminary data.</text>
</comment>
<dbReference type="Proteomes" id="UP001608902">
    <property type="component" value="Unassembled WGS sequence"/>
</dbReference>
<keyword evidence="3 6" id="KW-0812">Transmembrane</keyword>
<comment type="subcellular location">
    <subcellularLocation>
        <location evidence="1">Membrane</location>
        <topology evidence="1">Multi-pass membrane protein</topology>
    </subcellularLocation>
</comment>
<keyword evidence="5 6" id="KW-0472">Membrane</keyword>
<feature type="transmembrane region" description="Helical" evidence="6">
    <location>
        <begin position="310"/>
        <end position="331"/>
    </location>
</feature>
<name>A0ABD6E8Q5_9BILA</name>
<evidence type="ECO:0000256" key="3">
    <source>
        <dbReference type="ARBA" id="ARBA00022692"/>
    </source>
</evidence>
<accession>A0ABD6E8Q5</accession>
<dbReference type="Pfam" id="PF00860">
    <property type="entry name" value="Xan_ur_permease"/>
    <property type="match status" value="1"/>
</dbReference>
<gene>
    <name evidence="7" type="ORF">AB6A40_002705</name>
</gene>
<evidence type="ECO:0000313" key="7">
    <source>
        <dbReference type="EMBL" id="MFH4975996.1"/>
    </source>
</evidence>
<protein>
    <recommendedName>
        <fullName evidence="9">Solute carrier family 23 member 1</fullName>
    </recommendedName>
</protein>
<feature type="transmembrane region" description="Helical" evidence="6">
    <location>
        <begin position="489"/>
        <end position="510"/>
    </location>
</feature>
<feature type="transmembrane region" description="Helical" evidence="6">
    <location>
        <begin position="254"/>
        <end position="274"/>
    </location>
</feature>
<feature type="transmembrane region" description="Helical" evidence="6">
    <location>
        <begin position="213"/>
        <end position="233"/>
    </location>
</feature>
<evidence type="ECO:0000256" key="6">
    <source>
        <dbReference type="SAM" id="Phobius"/>
    </source>
</evidence>
<keyword evidence="8" id="KW-1185">Reference proteome</keyword>
<reference evidence="7 8" key="1">
    <citation type="submission" date="2024-08" db="EMBL/GenBank/DDBJ databases">
        <title>Gnathostoma spinigerum genome.</title>
        <authorList>
            <person name="Gonzalez-Bertolin B."/>
            <person name="Monzon S."/>
            <person name="Zaballos A."/>
            <person name="Jimenez P."/>
            <person name="Dekumyoy P."/>
            <person name="Varona S."/>
            <person name="Cuesta I."/>
            <person name="Sumanam S."/>
            <person name="Adisakwattana P."/>
            <person name="Gasser R.B."/>
            <person name="Hernandez-Gonzalez A."/>
            <person name="Young N.D."/>
            <person name="Perteguer M.J."/>
        </authorList>
    </citation>
    <scope>NUCLEOTIDE SEQUENCE [LARGE SCALE GENOMIC DNA]</scope>
    <source>
        <strain evidence="7">AL3</strain>
        <tissue evidence="7">Liver</tissue>
    </source>
</reference>
<evidence type="ECO:0000313" key="8">
    <source>
        <dbReference type="Proteomes" id="UP001608902"/>
    </source>
</evidence>
<feature type="transmembrane region" description="Helical" evidence="6">
    <location>
        <begin position="46"/>
        <end position="71"/>
    </location>
</feature>
<dbReference type="PANTHER" id="PTHR11119">
    <property type="entry name" value="XANTHINE-URACIL / VITAMIN C PERMEASE FAMILY MEMBER"/>
    <property type="match status" value="1"/>
</dbReference>
<evidence type="ECO:0000256" key="5">
    <source>
        <dbReference type="ARBA" id="ARBA00023136"/>
    </source>
</evidence>
<organism evidence="7 8">
    <name type="scientific">Gnathostoma spinigerum</name>
    <dbReference type="NCBI Taxonomy" id="75299"/>
    <lineage>
        <taxon>Eukaryota</taxon>
        <taxon>Metazoa</taxon>
        <taxon>Ecdysozoa</taxon>
        <taxon>Nematoda</taxon>
        <taxon>Chromadorea</taxon>
        <taxon>Rhabditida</taxon>
        <taxon>Spirurina</taxon>
        <taxon>Gnathostomatomorpha</taxon>
        <taxon>Gnathostomatoidea</taxon>
        <taxon>Gnathostomatidae</taxon>
        <taxon>Gnathostoma</taxon>
    </lineage>
</organism>
<feature type="transmembrane region" description="Helical" evidence="6">
    <location>
        <begin position="421"/>
        <end position="440"/>
    </location>
</feature>
<sequence>MTINKTSSTKVIEFVRHSMGEGESLPTIANNRKERKFLRAADRPSLILSILLGFQQVMVCVSALLTIPFILSSELCPGRDIYDLRVKLISSTFVVSGLSTILQTMLGMRLALLQGAAFAYIPSIQVFMELPEYKCTASETDSVLSAVYENKLAIIEGCLIASSLIPMFIGMTGVVGILTKFIGPITVTPLMLLLVLSSVDLCVVRIAKHWVSAVQAAALFATILYLADVRVPFPGIKNGKFKICRTNIFGQYPYLIAILAALGFCLFLTVTNLIPPDSVARLDKNETLNVIKHAAWFRVPYPGQFGAPKFHAGLFIAFVVSALTSVFESVGDYHAAARISRERCPPSHAINRGILAEGAGSFLSGLLGPGVGMTTHTENIGVIGVTMVASRFTMVIAGLMLIFLGTFTKLGALLSSIPDPLVGGVLASSMAMVGGVAIANVQQVDLKLSRNIAILGFSIMVGMIIPGYFKDHPLQTGIVTIDQVLRVLLTLPMFVGASFACILDNTVPGATREQRGLRSRGMAHDLGESNIDIYAFPPWLTQLIDKLPFLSFIPIIPKAKKVTNRITTSH</sequence>
<evidence type="ECO:0000256" key="2">
    <source>
        <dbReference type="ARBA" id="ARBA00008821"/>
    </source>
</evidence>
<keyword evidence="4 6" id="KW-1133">Transmembrane helix</keyword>
<proteinExistence type="inferred from homology"/>
<comment type="similarity">
    <text evidence="2">Belongs to the nucleobase:cation symporter-2 (NCS2) (TC 2.A.40) family.</text>
</comment>
<evidence type="ECO:0008006" key="9">
    <source>
        <dbReference type="Google" id="ProtNLM"/>
    </source>
</evidence>
<dbReference type="AlphaFoldDB" id="A0ABD6E8Q5"/>
<evidence type="ECO:0000256" key="4">
    <source>
        <dbReference type="ARBA" id="ARBA00022989"/>
    </source>
</evidence>
<evidence type="ECO:0000256" key="1">
    <source>
        <dbReference type="ARBA" id="ARBA00004141"/>
    </source>
</evidence>
<dbReference type="GO" id="GO:0016020">
    <property type="term" value="C:membrane"/>
    <property type="evidence" value="ECO:0007669"/>
    <property type="project" value="UniProtKB-SubCell"/>
</dbReference>
<dbReference type="EMBL" id="JBGFUD010001243">
    <property type="protein sequence ID" value="MFH4975996.1"/>
    <property type="molecule type" value="Genomic_DNA"/>
</dbReference>
<feature type="transmembrane region" description="Helical" evidence="6">
    <location>
        <begin position="452"/>
        <end position="469"/>
    </location>
</feature>
<feature type="transmembrane region" description="Helical" evidence="6">
    <location>
        <begin position="92"/>
        <end position="121"/>
    </location>
</feature>